<accession>A0A835DNL6</accession>
<dbReference type="PROSITE" id="PS51375">
    <property type="entry name" value="PPR"/>
    <property type="match status" value="4"/>
</dbReference>
<sequence length="456" mass="51173">MPLPGAVSKLLSSKLMKSLPRLSETSWNNGSTIALLLGSFSSIHDRPMRGESRHDDDASEDPFLRKLEPGLDKEDEMRNKTHHNHNHNPPNPIPNRPLRGLKRSDPSPSPSDDLFKLQNHHPPSQFQSRGKRDDHQSNKFDLDDRQPTPVQFLNKPMMRGENRDDQLEDSFLAKFKLGDQKRENNPHPAPITSATEEAKAPPQDADEIFKKMKETGLIPNAVAMLDGLCKDGLVQEAMKLFGLMREKGTIPEVVIYTAVVEGFCKAQKLEDAIRIFRKMQNNGITPNAFSYTIFIQGLYKGQRLEDATEFCVEMLESGHSPNVATFAGLVDGLCRDRGVEEAQSIIGRLREKGFFVDEKAVREHLDKKGPFSQLVWEAIFGKKSVLFDDPFFAGEHQESIKKTVVWLIAAQVWLFPSLLHKVPLLSGVGFGLQDSSLETTKEQASSISNLIEQATK</sequence>
<keyword evidence="6" id="KW-1185">Reference proteome</keyword>
<feature type="region of interest" description="Disordered" evidence="4">
    <location>
        <begin position="47"/>
        <end position="162"/>
    </location>
</feature>
<dbReference type="Proteomes" id="UP000655225">
    <property type="component" value="Unassembled WGS sequence"/>
</dbReference>
<evidence type="ECO:0000256" key="1">
    <source>
        <dbReference type="ARBA" id="ARBA00007626"/>
    </source>
</evidence>
<feature type="compositionally biased region" description="Basic and acidic residues" evidence="4">
    <location>
        <begin position="130"/>
        <end position="146"/>
    </location>
</feature>
<dbReference type="OrthoDB" id="185373at2759"/>
<dbReference type="PANTHER" id="PTHR47941">
    <property type="entry name" value="PENTATRICOPEPTIDE REPEAT-CONTAINING PROTEIN 3, MITOCHONDRIAL"/>
    <property type="match status" value="1"/>
</dbReference>
<reference evidence="5 6" key="1">
    <citation type="submission" date="2020-04" db="EMBL/GenBank/DDBJ databases">
        <title>Plant Genome Project.</title>
        <authorList>
            <person name="Zhang R.-G."/>
        </authorList>
    </citation>
    <scope>NUCLEOTIDE SEQUENCE [LARGE SCALE GENOMIC DNA]</scope>
    <source>
        <strain evidence="5">YNK0</strain>
        <tissue evidence="5">Leaf</tissue>
    </source>
</reference>
<feature type="repeat" description="PPR" evidence="3">
    <location>
        <begin position="287"/>
        <end position="321"/>
    </location>
</feature>
<evidence type="ECO:0008006" key="7">
    <source>
        <dbReference type="Google" id="ProtNLM"/>
    </source>
</evidence>
<feature type="repeat" description="PPR" evidence="3">
    <location>
        <begin position="322"/>
        <end position="356"/>
    </location>
</feature>
<feature type="compositionally biased region" description="Basic and acidic residues" evidence="4">
    <location>
        <begin position="47"/>
        <end position="79"/>
    </location>
</feature>
<evidence type="ECO:0000256" key="3">
    <source>
        <dbReference type="PROSITE-ProRule" id="PRU00708"/>
    </source>
</evidence>
<feature type="repeat" description="PPR" evidence="3">
    <location>
        <begin position="252"/>
        <end position="286"/>
    </location>
</feature>
<feature type="repeat" description="PPR" evidence="3">
    <location>
        <begin position="217"/>
        <end position="251"/>
    </location>
</feature>
<dbReference type="AlphaFoldDB" id="A0A835DNL6"/>
<comment type="caution">
    <text evidence="5">The sequence shown here is derived from an EMBL/GenBank/DDBJ whole genome shotgun (WGS) entry which is preliminary data.</text>
</comment>
<name>A0A835DNL6_TETSI</name>
<evidence type="ECO:0000313" key="5">
    <source>
        <dbReference type="EMBL" id="KAF8406772.1"/>
    </source>
</evidence>
<keyword evidence="2" id="KW-0677">Repeat</keyword>
<evidence type="ECO:0000313" key="6">
    <source>
        <dbReference type="Proteomes" id="UP000655225"/>
    </source>
</evidence>
<dbReference type="InterPro" id="IPR011990">
    <property type="entry name" value="TPR-like_helical_dom_sf"/>
</dbReference>
<evidence type="ECO:0000256" key="2">
    <source>
        <dbReference type="ARBA" id="ARBA00022737"/>
    </source>
</evidence>
<comment type="similarity">
    <text evidence="1">Belongs to the PPR family. P subfamily.</text>
</comment>
<proteinExistence type="inferred from homology"/>
<dbReference type="EMBL" id="JABCRI010000005">
    <property type="protein sequence ID" value="KAF8406772.1"/>
    <property type="molecule type" value="Genomic_DNA"/>
</dbReference>
<dbReference type="Pfam" id="PF13041">
    <property type="entry name" value="PPR_2"/>
    <property type="match status" value="1"/>
</dbReference>
<protein>
    <recommendedName>
        <fullName evidence="7">Pentatricopeptide repeat-containing protein</fullName>
    </recommendedName>
</protein>
<dbReference type="Gene3D" id="1.25.40.10">
    <property type="entry name" value="Tetratricopeptide repeat domain"/>
    <property type="match status" value="2"/>
</dbReference>
<gene>
    <name evidence="5" type="ORF">HHK36_008864</name>
</gene>
<dbReference type="NCBIfam" id="TIGR00756">
    <property type="entry name" value="PPR"/>
    <property type="match status" value="3"/>
</dbReference>
<organism evidence="5 6">
    <name type="scientific">Tetracentron sinense</name>
    <name type="common">Spur-leaf</name>
    <dbReference type="NCBI Taxonomy" id="13715"/>
    <lineage>
        <taxon>Eukaryota</taxon>
        <taxon>Viridiplantae</taxon>
        <taxon>Streptophyta</taxon>
        <taxon>Embryophyta</taxon>
        <taxon>Tracheophyta</taxon>
        <taxon>Spermatophyta</taxon>
        <taxon>Magnoliopsida</taxon>
        <taxon>Trochodendrales</taxon>
        <taxon>Trochodendraceae</taxon>
        <taxon>Tetracentron</taxon>
    </lineage>
</organism>
<dbReference type="InterPro" id="IPR002885">
    <property type="entry name" value="PPR_rpt"/>
</dbReference>
<feature type="region of interest" description="Disordered" evidence="4">
    <location>
        <begin position="178"/>
        <end position="202"/>
    </location>
</feature>
<dbReference type="Pfam" id="PF01535">
    <property type="entry name" value="PPR"/>
    <property type="match status" value="2"/>
</dbReference>
<evidence type="ECO:0000256" key="4">
    <source>
        <dbReference type="SAM" id="MobiDB-lite"/>
    </source>
</evidence>
<dbReference type="OMA" id="PRTHHFE"/>